<evidence type="ECO:0000259" key="2">
    <source>
        <dbReference type="Pfam" id="PF17667"/>
    </source>
</evidence>
<feature type="region of interest" description="Disordered" evidence="1">
    <location>
        <begin position="402"/>
        <end position="461"/>
    </location>
</feature>
<comment type="caution">
    <text evidence="3">The sequence shown here is derived from an EMBL/GenBank/DDBJ whole genome shotgun (WGS) entry which is preliminary data.</text>
</comment>
<dbReference type="InterPro" id="IPR040976">
    <property type="entry name" value="Pkinase_fungal"/>
</dbReference>
<name>A0AA38UCG9_9AGAR</name>
<protein>
    <recommendedName>
        <fullName evidence="2">Fungal-type protein kinase domain-containing protein</fullName>
    </recommendedName>
</protein>
<evidence type="ECO:0000256" key="1">
    <source>
        <dbReference type="SAM" id="MobiDB-lite"/>
    </source>
</evidence>
<dbReference type="AlphaFoldDB" id="A0AA38UCG9"/>
<gene>
    <name evidence="3" type="ORF">F5878DRAFT_624145</name>
</gene>
<reference evidence="3" key="1">
    <citation type="submission" date="2022-08" db="EMBL/GenBank/DDBJ databases">
        <authorList>
            <consortium name="DOE Joint Genome Institute"/>
            <person name="Min B."/>
            <person name="Riley R."/>
            <person name="Sierra-Patev S."/>
            <person name="Naranjo-Ortiz M."/>
            <person name="Looney B."/>
            <person name="Konkel Z."/>
            <person name="Slot J.C."/>
            <person name="Sakamoto Y."/>
            <person name="Steenwyk J.L."/>
            <person name="Rokas A."/>
            <person name="Carro J."/>
            <person name="Camarero S."/>
            <person name="Ferreira P."/>
            <person name="Molpeceres G."/>
            <person name="Ruiz-Duenas F.J."/>
            <person name="Serrano A."/>
            <person name="Henrissat B."/>
            <person name="Drula E."/>
            <person name="Hughes K.W."/>
            <person name="Mata J.L."/>
            <person name="Ishikawa N.K."/>
            <person name="Vargas-Isla R."/>
            <person name="Ushijima S."/>
            <person name="Smith C.A."/>
            <person name="Ahrendt S."/>
            <person name="Andreopoulos W."/>
            <person name="He G."/>
            <person name="Labutti K."/>
            <person name="Lipzen A."/>
            <person name="Ng V."/>
            <person name="Sandor L."/>
            <person name="Barry K."/>
            <person name="Martinez A.T."/>
            <person name="Xiao Y."/>
            <person name="Gibbons J.G."/>
            <person name="Terashima K."/>
            <person name="Hibbett D.S."/>
            <person name="Grigoriev I.V."/>
        </authorList>
    </citation>
    <scope>NUCLEOTIDE SEQUENCE</scope>
    <source>
        <strain evidence="3">TFB9207</strain>
    </source>
</reference>
<organism evidence="3 4">
    <name type="scientific">Lentinula raphanica</name>
    <dbReference type="NCBI Taxonomy" id="153919"/>
    <lineage>
        <taxon>Eukaryota</taxon>
        <taxon>Fungi</taxon>
        <taxon>Dikarya</taxon>
        <taxon>Basidiomycota</taxon>
        <taxon>Agaricomycotina</taxon>
        <taxon>Agaricomycetes</taxon>
        <taxon>Agaricomycetidae</taxon>
        <taxon>Agaricales</taxon>
        <taxon>Marasmiineae</taxon>
        <taxon>Omphalotaceae</taxon>
        <taxon>Lentinula</taxon>
    </lineage>
</organism>
<keyword evidence="4" id="KW-1185">Reference proteome</keyword>
<evidence type="ECO:0000313" key="3">
    <source>
        <dbReference type="EMBL" id="KAJ3836851.1"/>
    </source>
</evidence>
<sequence length="904" mass="102401">MPPIFFSIDCRHGILVHRHRFQHRLLGLSFPMSSTTHSSASRSTSTTRLRKQDDLEKILPKEVAEQTWEFDAADVARMLSPKKLKSSFPSSSEYGRSVDDPLKPPSLDDFHILVDDADVQQAFKEYLESHTLSYNPIQNTGELAHYDNLVVFLNDCVQAANNIYCTVLKSHRQSRSESQFLLAEMKEKYWPLLVFHKYNKDMGDGIDGAAPLKPDLAGTGTKVRPSTCYWKLPSDVSEQDQSRVAIKIAVEVKADWPKLLWQSATYGRAEMATIPLRSFSLVIAINHIKHDLRFLIFHHGGITATEALSLRDDDDRNKICLVMMSIIFWQTPADAGIPSFTDGTTFILPPLAQNDKDLSGYAEIKEVIHQSHSIRGRNTWVSSVGIVGLSHHSIVKTQSTLEDLSRHHLKDPKPRSQQSITEEALKSGSRTGMGTRTRSHAQQQNAAVSEKSRNHKQGSHALEQTQNRMANAVQPHKFHNMGAKFTMPSWKLTPGNLHEWSQISTGVLKGSWMYTEKISLEGHMLKACSGQFGSPDHIISFESCFEDGSPISNSIFLPSAKDKFEETLWNWQNKAHMPLPTKVDQRTLCFSLTKDRGETLEYCTDAMEILECILHSMLGWLSLYQNGFLHRDISIGNIIKLKSPSARKDFSALSVNKLLFQPPNSSLTSFETMRAAAGNDQARISILDLAQEVDKQAKKLTSGQMCKAIWIDGDMGADMSGYFKRSHDGTISGTYEFISQRLLDAVDDRLHYVHSPADDIESFFWVGLWSTLRNKNFSRIFTTEQRYAASLATGSTSREATASQIKLKSSFIAASRKQKEPYSDLFCTMAPVLGDWFTAINQLRFAVELENRDEEEEEDGEGHDIDPHLEEKLMLRFHRFAYRGVLDFMEIFEKHRERLQKMRV</sequence>
<evidence type="ECO:0000313" key="4">
    <source>
        <dbReference type="Proteomes" id="UP001163846"/>
    </source>
</evidence>
<feature type="compositionally biased region" description="Polar residues" evidence="1">
    <location>
        <begin position="428"/>
        <end position="447"/>
    </location>
</feature>
<accession>A0AA38UCG9</accession>
<feature type="domain" description="Fungal-type protein kinase" evidence="2">
    <location>
        <begin position="251"/>
        <end position="769"/>
    </location>
</feature>
<proteinExistence type="predicted"/>
<feature type="compositionally biased region" description="Basic and acidic residues" evidence="1">
    <location>
        <begin position="403"/>
        <end position="414"/>
    </location>
</feature>
<dbReference type="EMBL" id="MU806289">
    <property type="protein sequence ID" value="KAJ3836851.1"/>
    <property type="molecule type" value="Genomic_DNA"/>
</dbReference>
<dbReference type="Pfam" id="PF17667">
    <property type="entry name" value="Pkinase_fungal"/>
    <property type="match status" value="1"/>
</dbReference>
<dbReference type="Proteomes" id="UP001163846">
    <property type="component" value="Unassembled WGS sequence"/>
</dbReference>